<dbReference type="EMBL" id="AZBU02000002">
    <property type="protein sequence ID" value="TKR94376.1"/>
    <property type="molecule type" value="Genomic_DNA"/>
</dbReference>
<reference evidence="2 3" key="1">
    <citation type="journal article" date="2015" name="Genome Biol.">
        <title>Comparative genomics of Steinernema reveals deeply conserved gene regulatory networks.</title>
        <authorList>
            <person name="Dillman A.R."/>
            <person name="Macchietto M."/>
            <person name="Porter C.F."/>
            <person name="Rogers A."/>
            <person name="Williams B."/>
            <person name="Antoshechkin I."/>
            <person name="Lee M.M."/>
            <person name="Goodwin Z."/>
            <person name="Lu X."/>
            <person name="Lewis E.E."/>
            <person name="Goodrich-Blair H."/>
            <person name="Stock S.P."/>
            <person name="Adams B.J."/>
            <person name="Sternberg P.W."/>
            <person name="Mortazavi A."/>
        </authorList>
    </citation>
    <scope>NUCLEOTIDE SEQUENCE [LARGE SCALE GENOMIC DNA]</scope>
    <source>
        <strain evidence="2 3">ALL</strain>
    </source>
</reference>
<feature type="signal peptide" evidence="1">
    <location>
        <begin position="1"/>
        <end position="21"/>
    </location>
</feature>
<keyword evidence="3" id="KW-1185">Reference proteome</keyword>
<evidence type="ECO:0000256" key="1">
    <source>
        <dbReference type="SAM" id="SignalP"/>
    </source>
</evidence>
<reference evidence="2 3" key="2">
    <citation type="journal article" date="2019" name="G3 (Bethesda)">
        <title>Hybrid Assembly of the Genome of the Entomopathogenic Nematode Steinernema carpocapsae Identifies the X-Chromosome.</title>
        <authorList>
            <person name="Serra L."/>
            <person name="Macchietto M."/>
            <person name="Macias-Munoz A."/>
            <person name="McGill C.J."/>
            <person name="Rodriguez I.M."/>
            <person name="Rodriguez B."/>
            <person name="Murad R."/>
            <person name="Mortazavi A."/>
        </authorList>
    </citation>
    <scope>NUCLEOTIDE SEQUENCE [LARGE SCALE GENOMIC DNA]</scope>
    <source>
        <strain evidence="2 3">ALL</strain>
    </source>
</reference>
<evidence type="ECO:0000313" key="2">
    <source>
        <dbReference type="EMBL" id="TKR94376.1"/>
    </source>
</evidence>
<keyword evidence="1" id="KW-0732">Signal</keyword>
<gene>
    <name evidence="2" type="ORF">L596_008665</name>
</gene>
<evidence type="ECO:0000313" key="3">
    <source>
        <dbReference type="Proteomes" id="UP000298663"/>
    </source>
</evidence>
<dbReference type="Proteomes" id="UP000298663">
    <property type="component" value="Unassembled WGS sequence"/>
</dbReference>
<proteinExistence type="predicted"/>
<feature type="chain" id="PRO_5020381589" evidence="1">
    <location>
        <begin position="22"/>
        <end position="151"/>
    </location>
</feature>
<protein>
    <submittedName>
        <fullName evidence="2">Uncharacterized protein</fullName>
    </submittedName>
</protein>
<accession>A0A4U5PDH1</accession>
<comment type="caution">
    <text evidence="2">The sequence shown here is derived from an EMBL/GenBank/DDBJ whole genome shotgun (WGS) entry which is preliminary data.</text>
</comment>
<dbReference type="AlphaFoldDB" id="A0A4U5PDH1"/>
<organism evidence="2 3">
    <name type="scientific">Steinernema carpocapsae</name>
    <name type="common">Entomopathogenic nematode</name>
    <dbReference type="NCBI Taxonomy" id="34508"/>
    <lineage>
        <taxon>Eukaryota</taxon>
        <taxon>Metazoa</taxon>
        <taxon>Ecdysozoa</taxon>
        <taxon>Nematoda</taxon>
        <taxon>Chromadorea</taxon>
        <taxon>Rhabditida</taxon>
        <taxon>Tylenchina</taxon>
        <taxon>Panagrolaimomorpha</taxon>
        <taxon>Strongyloidoidea</taxon>
        <taxon>Steinernematidae</taxon>
        <taxon>Steinernema</taxon>
    </lineage>
</organism>
<name>A0A4U5PDH1_STECR</name>
<sequence>MGSALGFVLLVMSAVFFQTSAWHLIPCTSGTKLNVCAFYDAKCMFRKIHSTTIIDKKIHVKQYCLTEPIPDFQGLTCKNRSDCFDLPCMNGRCTLNKKFNPFRVEGKVCLTSQDCATSPTSNAFIFPCSSCCQPNNEKDGRPTAAGCLLIE</sequence>